<feature type="chain" id="PRO_5035477493" evidence="2">
    <location>
        <begin position="19"/>
        <end position="376"/>
    </location>
</feature>
<feature type="signal peptide" evidence="2">
    <location>
        <begin position="1"/>
        <end position="18"/>
    </location>
</feature>
<gene>
    <name evidence="3" type="ORF">ILUMI_04509</name>
</gene>
<evidence type="ECO:0000313" key="3">
    <source>
        <dbReference type="EMBL" id="KAF2901696.1"/>
    </source>
</evidence>
<comment type="caution">
    <text evidence="3">The sequence shown here is derived from an EMBL/GenBank/DDBJ whole genome shotgun (WGS) entry which is preliminary data.</text>
</comment>
<dbReference type="AlphaFoldDB" id="A0A8K0GJJ4"/>
<dbReference type="EMBL" id="VTPC01001511">
    <property type="protein sequence ID" value="KAF2901696.1"/>
    <property type="molecule type" value="Genomic_DNA"/>
</dbReference>
<keyword evidence="4" id="KW-1185">Reference proteome</keyword>
<dbReference type="Proteomes" id="UP000801492">
    <property type="component" value="Unassembled WGS sequence"/>
</dbReference>
<evidence type="ECO:0000256" key="1">
    <source>
        <dbReference type="SAM" id="MobiDB-lite"/>
    </source>
</evidence>
<proteinExistence type="predicted"/>
<name>A0A8K0GJJ4_IGNLU</name>
<protein>
    <submittedName>
        <fullName evidence="3">Uncharacterized protein</fullName>
    </submittedName>
</protein>
<reference evidence="3" key="1">
    <citation type="submission" date="2019-08" db="EMBL/GenBank/DDBJ databases">
        <title>The genome of the North American firefly Photinus pyralis.</title>
        <authorList>
            <consortium name="Photinus pyralis genome working group"/>
            <person name="Fallon T.R."/>
            <person name="Sander Lower S.E."/>
            <person name="Weng J.-K."/>
        </authorList>
    </citation>
    <scope>NUCLEOTIDE SEQUENCE</scope>
    <source>
        <strain evidence="3">TRF0915ILg1</strain>
        <tissue evidence="3">Whole body</tissue>
    </source>
</reference>
<evidence type="ECO:0000313" key="4">
    <source>
        <dbReference type="Proteomes" id="UP000801492"/>
    </source>
</evidence>
<feature type="compositionally biased region" description="Low complexity" evidence="1">
    <location>
        <begin position="28"/>
        <end position="42"/>
    </location>
</feature>
<organism evidence="3 4">
    <name type="scientific">Ignelater luminosus</name>
    <name type="common">Cucubano</name>
    <name type="synonym">Pyrophorus luminosus</name>
    <dbReference type="NCBI Taxonomy" id="2038154"/>
    <lineage>
        <taxon>Eukaryota</taxon>
        <taxon>Metazoa</taxon>
        <taxon>Ecdysozoa</taxon>
        <taxon>Arthropoda</taxon>
        <taxon>Hexapoda</taxon>
        <taxon>Insecta</taxon>
        <taxon>Pterygota</taxon>
        <taxon>Neoptera</taxon>
        <taxon>Endopterygota</taxon>
        <taxon>Coleoptera</taxon>
        <taxon>Polyphaga</taxon>
        <taxon>Elateriformia</taxon>
        <taxon>Elateroidea</taxon>
        <taxon>Elateridae</taxon>
        <taxon>Agrypninae</taxon>
        <taxon>Pyrophorini</taxon>
        <taxon>Ignelater</taxon>
    </lineage>
</organism>
<keyword evidence="2" id="KW-0732">Signal</keyword>
<evidence type="ECO:0000256" key="2">
    <source>
        <dbReference type="SAM" id="SignalP"/>
    </source>
</evidence>
<sequence length="376" mass="43367">MLRIFLMLLLCFINQTKQTSKESINHPNHNNQALTKNNNKNQAKTDKEHLSCNGWCLDNTMKKVKSKLLREIYAVVTKTQVDREAQKLRYNSLMSEIQENQYISLRSTPGTFADKSVYSDKDRASPRSILLRRDIVKVPSEFFYPFTRNALKMAIKGSGFLYLPYEEKNTVLTKKEKEISKNVYPSKRLFTNRYFESNPYLCNKILTQKTRKAKIEPDEDIYSEGGSNESIDWLESRKNVDDNEAPEVATIHKFVLGSDKRSRLATNNSEAVRELLGVQDEERTLAKPYNEVEDIVAGMKIRSKHPTMFVIGATDKAQADVQSWINQKSRSKPLQADSGFLIKAEARQNSINVLLKSLLVNYQYRCALNCRRKEKD</sequence>
<feature type="region of interest" description="Disordered" evidence="1">
    <location>
        <begin position="20"/>
        <end position="43"/>
    </location>
</feature>
<accession>A0A8K0GJJ4</accession>